<evidence type="ECO:0000256" key="4">
    <source>
        <dbReference type="ARBA" id="ARBA00022679"/>
    </source>
</evidence>
<dbReference type="SMART" id="SM00388">
    <property type="entry name" value="HisKA"/>
    <property type="match status" value="1"/>
</dbReference>
<comment type="catalytic activity">
    <reaction evidence="1">
        <text>ATP + protein L-histidine = ADP + protein N-phospho-L-histidine.</text>
        <dbReference type="EC" id="2.7.13.3"/>
    </reaction>
</comment>
<keyword evidence="4" id="KW-0808">Transferase</keyword>
<keyword evidence="9" id="KW-1133">Transmembrane helix</keyword>
<reference evidence="11 12" key="1">
    <citation type="journal article" date="2019" name="Nat. Microbiol.">
        <title>Mediterranean grassland soil C-N compound turnover is dependent on rainfall and depth, and is mediated by genomically divergent microorganisms.</title>
        <authorList>
            <person name="Diamond S."/>
            <person name="Andeer P.F."/>
            <person name="Li Z."/>
            <person name="Crits-Christoph A."/>
            <person name="Burstein D."/>
            <person name="Anantharaman K."/>
            <person name="Lane K.R."/>
            <person name="Thomas B.C."/>
            <person name="Pan C."/>
            <person name="Northen T.R."/>
            <person name="Banfield J.F."/>
        </authorList>
    </citation>
    <scope>NUCLEOTIDE SEQUENCE [LARGE SCALE GENOMIC DNA]</scope>
    <source>
        <strain evidence="11">WS_1</strain>
    </source>
</reference>
<sequence length="476" mass="52141">MRAAGRYAHPATPAMVNLPPIKPSRLLWTLLFLGALLVLVNGTVIYAIQTAHHFLDEELGKRFEATAHTAALLIQSDQLDALFPGTADSLRADFEATMDAVEAADAVREQWRRLADGAGASNILLLDPDHRVVLALRQSTTMVDRATLDEAAFTRAMIGEAAHSKLFEEGATYLKAGYAPVMQYDGRIVGAVVVEGGSSAFTPLVQVRASLYGAALLASILVVLVGLGYVRTQARLARIEERMDHADLLATVGQVAAGVAHEIRNPLAVLRGASSRLQRVEQLTDAQRRELLGMLDEEVQRMGDVVQTFLDLSKRRDAEATVFPLRPVLERSMEIMNVELSRCGVRSAVRWEAEDWVSIRGRPQAMHHLFLNLALNARDAMPEGGELTILVQAKKSELRIYFQDSGPGVPRTIRSKIFEPFFTTRAQGTGLGLAFVERIVLEHGGTISVGSSPSGGAQFQIHLPIEREREMRQGDE</sequence>
<keyword evidence="8" id="KW-0902">Two-component regulatory system</keyword>
<dbReference type="GO" id="GO:0005524">
    <property type="term" value="F:ATP binding"/>
    <property type="evidence" value="ECO:0007669"/>
    <property type="project" value="UniProtKB-KW"/>
</dbReference>
<evidence type="ECO:0000313" key="11">
    <source>
        <dbReference type="EMBL" id="TMQ50902.1"/>
    </source>
</evidence>
<dbReference type="Proteomes" id="UP000316292">
    <property type="component" value="Unassembled WGS sequence"/>
</dbReference>
<dbReference type="SUPFAM" id="SSF55874">
    <property type="entry name" value="ATPase domain of HSP90 chaperone/DNA topoisomerase II/histidine kinase"/>
    <property type="match status" value="1"/>
</dbReference>
<dbReference type="InterPro" id="IPR036890">
    <property type="entry name" value="HATPase_C_sf"/>
</dbReference>
<dbReference type="CDD" id="cd00082">
    <property type="entry name" value="HisKA"/>
    <property type="match status" value="1"/>
</dbReference>
<evidence type="ECO:0000256" key="7">
    <source>
        <dbReference type="ARBA" id="ARBA00022840"/>
    </source>
</evidence>
<keyword evidence="9" id="KW-0472">Membrane</keyword>
<keyword evidence="6 11" id="KW-0418">Kinase</keyword>
<dbReference type="Pfam" id="PF00512">
    <property type="entry name" value="HisKA"/>
    <property type="match status" value="1"/>
</dbReference>
<organism evidence="11 12">
    <name type="scientific">Eiseniibacteriota bacterium</name>
    <dbReference type="NCBI Taxonomy" id="2212470"/>
    <lineage>
        <taxon>Bacteria</taxon>
        <taxon>Candidatus Eiseniibacteriota</taxon>
    </lineage>
</organism>
<dbReference type="InterPro" id="IPR036097">
    <property type="entry name" value="HisK_dim/P_sf"/>
</dbReference>
<dbReference type="AlphaFoldDB" id="A0A538SHP6"/>
<evidence type="ECO:0000256" key="6">
    <source>
        <dbReference type="ARBA" id="ARBA00022777"/>
    </source>
</evidence>
<evidence type="ECO:0000259" key="10">
    <source>
        <dbReference type="PROSITE" id="PS50109"/>
    </source>
</evidence>
<comment type="caution">
    <text evidence="11">The sequence shown here is derived from an EMBL/GenBank/DDBJ whole genome shotgun (WGS) entry which is preliminary data.</text>
</comment>
<keyword evidence="7" id="KW-0067">ATP-binding</keyword>
<dbReference type="Gene3D" id="3.30.565.10">
    <property type="entry name" value="Histidine kinase-like ATPase, C-terminal domain"/>
    <property type="match status" value="1"/>
</dbReference>
<dbReference type="EC" id="2.7.13.3" evidence="2"/>
<evidence type="ECO:0000313" key="12">
    <source>
        <dbReference type="Proteomes" id="UP000316292"/>
    </source>
</evidence>
<dbReference type="PANTHER" id="PTHR43065">
    <property type="entry name" value="SENSOR HISTIDINE KINASE"/>
    <property type="match status" value="1"/>
</dbReference>
<dbReference type="PANTHER" id="PTHR43065:SF10">
    <property type="entry name" value="PEROXIDE STRESS-ACTIVATED HISTIDINE KINASE MAK3"/>
    <property type="match status" value="1"/>
</dbReference>
<name>A0A538SHP6_UNCEI</name>
<feature type="transmembrane region" description="Helical" evidence="9">
    <location>
        <begin position="209"/>
        <end position="230"/>
    </location>
</feature>
<proteinExistence type="predicted"/>
<dbReference type="PRINTS" id="PR00344">
    <property type="entry name" value="BCTRLSENSOR"/>
</dbReference>
<dbReference type="Gene3D" id="1.10.287.130">
    <property type="match status" value="1"/>
</dbReference>
<evidence type="ECO:0000256" key="5">
    <source>
        <dbReference type="ARBA" id="ARBA00022741"/>
    </source>
</evidence>
<dbReference type="InterPro" id="IPR004358">
    <property type="entry name" value="Sig_transdc_His_kin-like_C"/>
</dbReference>
<evidence type="ECO:0000256" key="8">
    <source>
        <dbReference type="ARBA" id="ARBA00023012"/>
    </source>
</evidence>
<evidence type="ECO:0000256" key="2">
    <source>
        <dbReference type="ARBA" id="ARBA00012438"/>
    </source>
</evidence>
<keyword evidence="5" id="KW-0547">Nucleotide-binding</keyword>
<evidence type="ECO:0000256" key="3">
    <source>
        <dbReference type="ARBA" id="ARBA00022553"/>
    </source>
</evidence>
<keyword evidence="3" id="KW-0597">Phosphoprotein</keyword>
<feature type="domain" description="Histidine kinase" evidence="10">
    <location>
        <begin position="258"/>
        <end position="467"/>
    </location>
</feature>
<dbReference type="SUPFAM" id="SSF47384">
    <property type="entry name" value="Homodimeric domain of signal transducing histidine kinase"/>
    <property type="match status" value="1"/>
</dbReference>
<dbReference type="GO" id="GO:0000155">
    <property type="term" value="F:phosphorelay sensor kinase activity"/>
    <property type="evidence" value="ECO:0007669"/>
    <property type="project" value="InterPro"/>
</dbReference>
<evidence type="ECO:0000256" key="1">
    <source>
        <dbReference type="ARBA" id="ARBA00000085"/>
    </source>
</evidence>
<gene>
    <name evidence="11" type="ORF">E6K71_01310</name>
</gene>
<dbReference type="Pfam" id="PF02518">
    <property type="entry name" value="HATPase_c"/>
    <property type="match status" value="1"/>
</dbReference>
<protein>
    <recommendedName>
        <fullName evidence="2">histidine kinase</fullName>
        <ecNumber evidence="2">2.7.13.3</ecNumber>
    </recommendedName>
</protein>
<dbReference type="InterPro" id="IPR003594">
    <property type="entry name" value="HATPase_dom"/>
</dbReference>
<dbReference type="SMART" id="SM00387">
    <property type="entry name" value="HATPase_c"/>
    <property type="match status" value="1"/>
</dbReference>
<dbReference type="InterPro" id="IPR005467">
    <property type="entry name" value="His_kinase_dom"/>
</dbReference>
<dbReference type="InterPro" id="IPR003661">
    <property type="entry name" value="HisK_dim/P_dom"/>
</dbReference>
<dbReference type="PROSITE" id="PS50109">
    <property type="entry name" value="HIS_KIN"/>
    <property type="match status" value="1"/>
</dbReference>
<keyword evidence="9" id="KW-0812">Transmembrane</keyword>
<evidence type="ECO:0000256" key="9">
    <source>
        <dbReference type="SAM" id="Phobius"/>
    </source>
</evidence>
<dbReference type="EMBL" id="VBOR01000026">
    <property type="protein sequence ID" value="TMQ50902.1"/>
    <property type="molecule type" value="Genomic_DNA"/>
</dbReference>
<accession>A0A538SHP6</accession>